<feature type="domain" description="S1 motif" evidence="2">
    <location>
        <begin position="147"/>
        <end position="208"/>
    </location>
</feature>
<sequence>MIELGIIQKLEIVKITSDGGFLAAQQDNNRESILLSSKELPEEAKVGDEIEVFVYRDSQDEMVATTRKPKITLGRIALLRVVEVTKIGAFLDWGLERDLLLPFKEQTKRVQQGEDYLVGMYIDKSNRLCATMEIYKLLSSESPYKEEDKVHGIIYQIHKELGGFVAVDYQYHGLIPQQELYGGYDAGDEIEARVTKVKEDGKLDLSLREKAYKQMDKDAEVIVNKLKVNNGALALNDNSDPSKIKDELNMSKRAFKRATGRLLKEGIISFTEKGIELMKK</sequence>
<dbReference type="GO" id="GO:0003676">
    <property type="term" value="F:nucleic acid binding"/>
    <property type="evidence" value="ECO:0007669"/>
    <property type="project" value="InterPro"/>
</dbReference>
<dbReference type="PANTHER" id="PTHR37296">
    <property type="entry name" value="CONSERVED VIRULENCE FACTOR B"/>
    <property type="match status" value="1"/>
</dbReference>
<dbReference type="Pfam" id="PF17783">
    <property type="entry name" value="WHD_CvfB"/>
    <property type="match status" value="1"/>
</dbReference>
<name>A0A1I0CAQ8_9FIRM</name>
<dbReference type="InterPro" id="IPR014464">
    <property type="entry name" value="CvfB_fam"/>
</dbReference>
<dbReference type="PIRSF" id="PIRSF012524">
    <property type="entry name" value="YitL_S1"/>
    <property type="match status" value="1"/>
</dbReference>
<dbReference type="InterPro" id="IPR040764">
    <property type="entry name" value="CvfB_WH"/>
</dbReference>
<evidence type="ECO:0000313" key="4">
    <source>
        <dbReference type="Proteomes" id="UP000199568"/>
    </source>
</evidence>
<gene>
    <name evidence="3" type="ORF">SAMN05660297_01561</name>
</gene>
<dbReference type="OrthoDB" id="9801597at2"/>
<dbReference type="PANTHER" id="PTHR37296:SF1">
    <property type="entry name" value="CONSERVED VIRULENCE FACTOR B"/>
    <property type="match status" value="1"/>
</dbReference>
<dbReference type="InterPro" id="IPR036388">
    <property type="entry name" value="WH-like_DNA-bd_sf"/>
</dbReference>
<protein>
    <recommendedName>
        <fullName evidence="2">S1 motif domain-containing protein</fullName>
    </recommendedName>
</protein>
<dbReference type="SMART" id="SM00316">
    <property type="entry name" value="S1"/>
    <property type="match status" value="2"/>
</dbReference>
<dbReference type="PROSITE" id="PS50126">
    <property type="entry name" value="S1"/>
    <property type="match status" value="1"/>
</dbReference>
<proteinExistence type="inferred from homology"/>
<keyword evidence="4" id="KW-1185">Reference proteome</keyword>
<dbReference type="InterPro" id="IPR048587">
    <property type="entry name" value="CvfB_S1_3rd"/>
</dbReference>
<dbReference type="InterPro" id="IPR039566">
    <property type="entry name" value="CvfB_S1_st"/>
</dbReference>
<dbReference type="Gene3D" id="1.10.10.10">
    <property type="entry name" value="Winged helix-like DNA-binding domain superfamily/Winged helix DNA-binding domain"/>
    <property type="match status" value="1"/>
</dbReference>
<evidence type="ECO:0000256" key="1">
    <source>
        <dbReference type="PIRNR" id="PIRNR012524"/>
    </source>
</evidence>
<dbReference type="STRING" id="426128.SAMN05660297_01561"/>
<dbReference type="InterPro" id="IPR003029">
    <property type="entry name" value="S1_domain"/>
</dbReference>
<dbReference type="RefSeq" id="WP_090441828.1">
    <property type="nucleotide sequence ID" value="NZ_FOHU01000005.1"/>
</dbReference>
<evidence type="ECO:0000313" key="3">
    <source>
        <dbReference type="EMBL" id="SET16495.1"/>
    </source>
</evidence>
<dbReference type="Gene3D" id="2.40.50.140">
    <property type="entry name" value="Nucleic acid-binding proteins"/>
    <property type="match status" value="2"/>
</dbReference>
<dbReference type="Pfam" id="PF21543">
    <property type="entry name" value="CvfB_2nd"/>
    <property type="match status" value="1"/>
</dbReference>
<comment type="similarity">
    <text evidence="1">Belongs to the CvfB family.</text>
</comment>
<dbReference type="Pfam" id="PF13509">
    <property type="entry name" value="S1_2"/>
    <property type="match status" value="2"/>
</dbReference>
<accession>A0A1I0CAQ8</accession>
<evidence type="ECO:0000259" key="2">
    <source>
        <dbReference type="PROSITE" id="PS50126"/>
    </source>
</evidence>
<dbReference type="AlphaFoldDB" id="A0A1I0CAQ8"/>
<dbReference type="SUPFAM" id="SSF50249">
    <property type="entry name" value="Nucleic acid-binding proteins"/>
    <property type="match status" value="1"/>
</dbReference>
<organism evidence="3 4">
    <name type="scientific">Natronincola peptidivorans</name>
    <dbReference type="NCBI Taxonomy" id="426128"/>
    <lineage>
        <taxon>Bacteria</taxon>
        <taxon>Bacillati</taxon>
        <taxon>Bacillota</taxon>
        <taxon>Clostridia</taxon>
        <taxon>Peptostreptococcales</taxon>
        <taxon>Natronincolaceae</taxon>
        <taxon>Natronincola</taxon>
    </lineage>
</organism>
<dbReference type="Proteomes" id="UP000199568">
    <property type="component" value="Unassembled WGS sequence"/>
</dbReference>
<reference evidence="3 4" key="1">
    <citation type="submission" date="2016-10" db="EMBL/GenBank/DDBJ databases">
        <authorList>
            <person name="de Groot N.N."/>
        </authorList>
    </citation>
    <scope>NUCLEOTIDE SEQUENCE [LARGE SCALE GENOMIC DNA]</scope>
    <source>
        <strain evidence="3 4">DSM 18979</strain>
    </source>
</reference>
<dbReference type="InterPro" id="IPR012340">
    <property type="entry name" value="NA-bd_OB-fold"/>
</dbReference>
<dbReference type="EMBL" id="FOHU01000005">
    <property type="protein sequence ID" value="SET16495.1"/>
    <property type="molecule type" value="Genomic_DNA"/>
</dbReference>